<evidence type="ECO:0000313" key="2">
    <source>
        <dbReference type="Proteomes" id="UP000618319"/>
    </source>
</evidence>
<reference evidence="1 2" key="1">
    <citation type="submission" date="2018-02" db="EMBL/GenBank/DDBJ databases">
        <title>Sphingobacterium KA21.</title>
        <authorList>
            <person name="Vasarhelyi B.M."/>
            <person name="Deshmukh S."/>
            <person name="Balint B."/>
            <person name="Kukolya J."/>
        </authorList>
    </citation>
    <scope>NUCLEOTIDE SEQUENCE [LARGE SCALE GENOMIC DNA]</scope>
    <source>
        <strain evidence="1 2">Ka21</strain>
    </source>
</reference>
<protein>
    <recommendedName>
        <fullName evidence="3">Helix-turn-helix domain-containing protein</fullName>
    </recommendedName>
</protein>
<proteinExistence type="predicted"/>
<sequence length="130" mass="14923">MEKYFAELISLHTQLIQQRESQDKTLQLFSEKLQQLAAHLGADVDAVITPKLDAEVQEAQLPEHVSVQWAADYLDIHRSNFYRNVDGKLLFRVLQIGIRPYYLKSDVVSLMAKHEKGAHTFSKMAKKKKG</sequence>
<accession>A0ABR9T8B1</accession>
<evidence type="ECO:0000313" key="1">
    <source>
        <dbReference type="EMBL" id="MBE8721571.1"/>
    </source>
</evidence>
<keyword evidence="2" id="KW-1185">Reference proteome</keyword>
<evidence type="ECO:0008006" key="3">
    <source>
        <dbReference type="Google" id="ProtNLM"/>
    </source>
</evidence>
<name>A0ABR9T8B1_9SPHI</name>
<gene>
    <name evidence="1" type="ORF">C4F40_12660</name>
</gene>
<comment type="caution">
    <text evidence="1">The sequence shown here is derived from an EMBL/GenBank/DDBJ whole genome shotgun (WGS) entry which is preliminary data.</text>
</comment>
<dbReference type="Proteomes" id="UP000618319">
    <property type="component" value="Unassembled WGS sequence"/>
</dbReference>
<dbReference type="EMBL" id="PSKQ01000021">
    <property type="protein sequence ID" value="MBE8721571.1"/>
    <property type="molecule type" value="Genomic_DNA"/>
</dbReference>
<dbReference type="RefSeq" id="WP_196939523.1">
    <property type="nucleotide sequence ID" value="NZ_MU158690.1"/>
</dbReference>
<organism evidence="1 2">
    <name type="scientific">Sphingobacterium pedocola</name>
    <dbReference type="NCBI Taxonomy" id="2082722"/>
    <lineage>
        <taxon>Bacteria</taxon>
        <taxon>Pseudomonadati</taxon>
        <taxon>Bacteroidota</taxon>
        <taxon>Sphingobacteriia</taxon>
        <taxon>Sphingobacteriales</taxon>
        <taxon>Sphingobacteriaceae</taxon>
        <taxon>Sphingobacterium</taxon>
    </lineage>
</organism>